<evidence type="ECO:0000256" key="1">
    <source>
        <dbReference type="SAM" id="MobiDB-lite"/>
    </source>
</evidence>
<dbReference type="EMBL" id="MN062186">
    <property type="protein sequence ID" value="QEG09292.1"/>
    <property type="molecule type" value="Genomic_DNA"/>
</dbReference>
<feature type="compositionally biased region" description="Basic and acidic residues" evidence="1">
    <location>
        <begin position="142"/>
        <end position="157"/>
    </location>
</feature>
<feature type="region of interest" description="Disordered" evidence="1">
    <location>
        <begin position="138"/>
        <end position="157"/>
    </location>
</feature>
<proteinExistence type="predicted"/>
<sequence length="157" mass="16493">MATTFEDWQSSYPALANLNFGKNSLLGGTDIFSGFNGLGQPAGMQGLPANNGTGFVPNTVGASGAGNPSGFGLNMNTAQFGLGALQTIGGLWGAFNANKLARDQFNFTKGFANTNLDNSIQSYNTQLADRARARAAVEGQTDAERDKYIADNRLSRS</sequence>
<organism evidence="2 3">
    <name type="scientific">Stenotrophomonas phage Pokken</name>
    <dbReference type="NCBI Taxonomy" id="2596674"/>
    <lineage>
        <taxon>Viruses</taxon>
        <taxon>Duplodnaviria</taxon>
        <taxon>Heunggongvirae</taxon>
        <taxon>Uroviricota</taxon>
        <taxon>Caudoviricetes</taxon>
        <taxon>Schitoviridae</taxon>
        <taxon>Pokkenvirus</taxon>
        <taxon>Pokkenvirus pokken</taxon>
    </lineage>
</organism>
<reference evidence="3" key="1">
    <citation type="submission" date="2019-06" db="EMBL/GenBank/DDBJ databases">
        <title>The complete genome of Stenotrophomonas phage Pokken.</title>
        <authorList>
            <person name="Hayden A."/>
            <person name="Martinez N."/>
            <person name="Moreland R."/>
            <person name="Liu M."/>
            <person name="Gonzalez C.F."/>
            <person name="Ramsey J."/>
        </authorList>
    </citation>
    <scope>NUCLEOTIDE SEQUENCE [LARGE SCALE GENOMIC DNA]</scope>
</reference>
<evidence type="ECO:0000313" key="3">
    <source>
        <dbReference type="Proteomes" id="UP000324257"/>
    </source>
</evidence>
<keyword evidence="3" id="KW-1185">Reference proteome</keyword>
<dbReference type="Proteomes" id="UP000324257">
    <property type="component" value="Segment"/>
</dbReference>
<evidence type="ECO:0000313" key="2">
    <source>
        <dbReference type="EMBL" id="QEG09292.1"/>
    </source>
</evidence>
<protein>
    <submittedName>
        <fullName evidence="2">Uncharacterized protein</fullName>
    </submittedName>
</protein>
<name>A0A5B9N9X4_9CAUD</name>
<gene>
    <name evidence="2" type="ORF">CPT_Pokken_074</name>
</gene>
<accession>A0A5B9N9X4</accession>